<feature type="transmembrane region" description="Helical" evidence="9">
    <location>
        <begin position="142"/>
        <end position="160"/>
    </location>
</feature>
<comment type="function">
    <text evidence="9">Hydrolyzes the sphingolipid ceramide into sphingosine and free fatty acid.</text>
</comment>
<dbReference type="PANTHER" id="PTHR46139">
    <property type="entry name" value="ALKALINE CERAMIDASE"/>
    <property type="match status" value="1"/>
</dbReference>
<dbReference type="eggNOG" id="KOG2329">
    <property type="taxonomic scope" value="Eukaryota"/>
</dbReference>
<keyword evidence="7" id="KW-0106">Calcium</keyword>
<sequence>MRHFARGSSRVDWCETNYVQSSYIAEFYNCASNILFFVVPPILMCLFRPYTKCINGNMNVVLVLMMFVGLSSVYFHATLSLLGQLVDELSILWLMASAFGYWLPQRILKQMPVINGSRVIFQRVVFTVAGITTILSCIKPEINAFVLLSFGLPFVVIAAREVRRCKCQRVKQLCCSGVLWWCLAVICWISDRCFCDLWLALKFPYLHCAWHLLIAVSSYIGCVICAYIFAANETPELSPKLVYWPVDNQLGLPYVRINSGKRNHKA</sequence>
<keyword evidence="4 9" id="KW-0378">Hydrolase</keyword>
<evidence type="ECO:0000256" key="8">
    <source>
        <dbReference type="PIRSR" id="PIRSR608901-2"/>
    </source>
</evidence>
<dbReference type="STRING" id="10228.B3RSL2"/>
<evidence type="ECO:0000256" key="2">
    <source>
        <dbReference type="ARBA" id="ARBA00009780"/>
    </source>
</evidence>
<feature type="transmembrane region" description="Helical" evidence="9">
    <location>
        <begin position="172"/>
        <end position="189"/>
    </location>
</feature>
<keyword evidence="11" id="KW-1185">Reference proteome</keyword>
<keyword evidence="3 9" id="KW-0812">Transmembrane</keyword>
<dbReference type="EMBL" id="DS985243">
    <property type="protein sequence ID" value="EDV27078.1"/>
    <property type="molecule type" value="Genomic_DNA"/>
</dbReference>
<proteinExistence type="inferred from homology"/>
<keyword evidence="5 9" id="KW-1133">Transmembrane helix</keyword>
<dbReference type="GO" id="GO:0016020">
    <property type="term" value="C:membrane"/>
    <property type="evidence" value="ECO:0007669"/>
    <property type="project" value="UniProtKB-SubCell"/>
</dbReference>
<organism evidence="10 11">
    <name type="scientific">Trichoplax adhaerens</name>
    <name type="common">Trichoplax reptans</name>
    <dbReference type="NCBI Taxonomy" id="10228"/>
    <lineage>
        <taxon>Eukaryota</taxon>
        <taxon>Metazoa</taxon>
        <taxon>Placozoa</taxon>
        <taxon>Uniplacotomia</taxon>
        <taxon>Trichoplacea</taxon>
        <taxon>Trichoplacidae</taxon>
        <taxon>Trichoplax</taxon>
    </lineage>
</organism>
<dbReference type="GO" id="GO:0046514">
    <property type="term" value="P:ceramide catabolic process"/>
    <property type="evidence" value="ECO:0000318"/>
    <property type="project" value="GO_Central"/>
</dbReference>
<evidence type="ECO:0000256" key="5">
    <source>
        <dbReference type="ARBA" id="ARBA00022989"/>
    </source>
</evidence>
<feature type="binding site" evidence="8">
    <location>
        <position position="211"/>
    </location>
    <ligand>
        <name>Zn(2+)</name>
        <dbReference type="ChEBI" id="CHEBI:29105"/>
        <note>catalytic</note>
    </ligand>
</feature>
<evidence type="ECO:0000256" key="3">
    <source>
        <dbReference type="ARBA" id="ARBA00022692"/>
    </source>
</evidence>
<comment type="similarity">
    <text evidence="2 9">Belongs to the alkaline ceramidase family.</text>
</comment>
<feature type="binding site" evidence="8">
    <location>
        <position position="207"/>
    </location>
    <ligand>
        <name>Zn(2+)</name>
        <dbReference type="ChEBI" id="CHEBI:29105"/>
        <note>catalytic</note>
    </ligand>
</feature>
<evidence type="ECO:0000256" key="6">
    <source>
        <dbReference type="ARBA" id="ARBA00023136"/>
    </source>
</evidence>
<dbReference type="InParanoid" id="B3RSL2"/>
<keyword evidence="9" id="KW-0443">Lipid metabolism</keyword>
<comment type="subcellular location">
    <subcellularLocation>
        <location evidence="1">Membrane</location>
        <topology evidence="1">Multi-pass membrane protein</topology>
    </subcellularLocation>
</comment>
<dbReference type="AlphaFoldDB" id="B3RSL2"/>
<feature type="transmembrane region" description="Helical" evidence="9">
    <location>
        <begin position="26"/>
        <end position="47"/>
    </location>
</feature>
<gene>
    <name evidence="10" type="ORF">TRIADDRAFT_23096</name>
</gene>
<feature type="transmembrane region" description="Helical" evidence="9">
    <location>
        <begin position="209"/>
        <end position="230"/>
    </location>
</feature>
<dbReference type="GeneID" id="6751743"/>
<feature type="binding site" evidence="7">
    <location>
        <position position="17"/>
    </location>
    <ligand>
        <name>Ca(2+)</name>
        <dbReference type="ChEBI" id="CHEBI:29108"/>
    </ligand>
</feature>
<dbReference type="FunCoup" id="B3RSL2">
    <property type="interactions" value="351"/>
</dbReference>
<feature type="transmembrane region" description="Helical" evidence="9">
    <location>
        <begin position="120"/>
        <end position="136"/>
    </location>
</feature>
<evidence type="ECO:0000256" key="1">
    <source>
        <dbReference type="ARBA" id="ARBA00004141"/>
    </source>
</evidence>
<dbReference type="PANTHER" id="PTHR46139:SF3">
    <property type="entry name" value="ALKALINE CERAMIDASE"/>
    <property type="match status" value="1"/>
</dbReference>
<evidence type="ECO:0000256" key="9">
    <source>
        <dbReference type="RuleBase" id="RU364079"/>
    </source>
</evidence>
<dbReference type="GO" id="GO:0046872">
    <property type="term" value="F:metal ion binding"/>
    <property type="evidence" value="ECO:0007669"/>
    <property type="project" value="UniProtKB-KW"/>
</dbReference>
<keyword evidence="7" id="KW-0479">Metal-binding</keyword>
<keyword evidence="6 9" id="KW-0472">Membrane</keyword>
<name>B3RSL2_TRIAD</name>
<feature type="transmembrane region" description="Helical" evidence="9">
    <location>
        <begin position="59"/>
        <end position="77"/>
    </location>
</feature>
<evidence type="ECO:0000256" key="4">
    <source>
        <dbReference type="ARBA" id="ARBA00022801"/>
    </source>
</evidence>
<dbReference type="PhylomeDB" id="B3RSL2"/>
<accession>B3RSL2</accession>
<dbReference type="EC" id="3.5.1.-" evidence="9"/>
<feature type="binding site" evidence="7">
    <location>
        <position position="26"/>
    </location>
    <ligand>
        <name>Ca(2+)</name>
        <dbReference type="ChEBI" id="CHEBI:29108"/>
    </ligand>
</feature>
<feature type="binding site" evidence="7">
    <location>
        <position position="13"/>
    </location>
    <ligand>
        <name>Ca(2+)</name>
        <dbReference type="ChEBI" id="CHEBI:29108"/>
    </ligand>
</feature>
<dbReference type="KEGG" id="tad:TRIADDRAFT_23096"/>
<feature type="binding site" evidence="7">
    <location>
        <position position="15"/>
    </location>
    <ligand>
        <name>Ca(2+)</name>
        <dbReference type="ChEBI" id="CHEBI:29108"/>
    </ligand>
</feature>
<dbReference type="OMA" id="FWHILIF"/>
<evidence type="ECO:0000313" key="11">
    <source>
        <dbReference type="Proteomes" id="UP000009022"/>
    </source>
</evidence>
<feature type="binding site" evidence="8">
    <location>
        <position position="76"/>
    </location>
    <ligand>
        <name>Zn(2+)</name>
        <dbReference type="ChEBI" id="CHEBI:29105"/>
        <note>catalytic</note>
    </ligand>
</feature>
<protein>
    <recommendedName>
        <fullName evidence="9">Alkaline ceramidase</fullName>
        <ecNumber evidence="9">3.5.1.-</ecNumber>
    </recommendedName>
</protein>
<reference evidence="10 11" key="1">
    <citation type="journal article" date="2008" name="Nature">
        <title>The Trichoplax genome and the nature of placozoans.</title>
        <authorList>
            <person name="Srivastava M."/>
            <person name="Begovic E."/>
            <person name="Chapman J."/>
            <person name="Putnam N.H."/>
            <person name="Hellsten U."/>
            <person name="Kawashima T."/>
            <person name="Kuo A."/>
            <person name="Mitros T."/>
            <person name="Salamov A."/>
            <person name="Carpenter M.L."/>
            <person name="Signorovitch A.Y."/>
            <person name="Moreno M.A."/>
            <person name="Kamm K."/>
            <person name="Grimwood J."/>
            <person name="Schmutz J."/>
            <person name="Shapiro H."/>
            <person name="Grigoriev I.V."/>
            <person name="Buss L.W."/>
            <person name="Schierwater B."/>
            <person name="Dellaporta S.L."/>
            <person name="Rokhsar D.S."/>
        </authorList>
    </citation>
    <scope>NUCLEOTIDE SEQUENCE [LARGE SCALE GENOMIC DNA]</scope>
    <source>
        <strain evidence="10 11">Grell-BS-1999</strain>
    </source>
</reference>
<dbReference type="OrthoDB" id="187171at2759"/>
<dbReference type="InterPro" id="IPR008901">
    <property type="entry name" value="ACER"/>
</dbReference>
<dbReference type="CTD" id="6751743"/>
<dbReference type="Proteomes" id="UP000009022">
    <property type="component" value="Unassembled WGS sequence"/>
</dbReference>
<dbReference type="Pfam" id="PF05875">
    <property type="entry name" value="Ceramidase"/>
    <property type="match status" value="1"/>
</dbReference>
<keyword evidence="8" id="KW-0862">Zinc</keyword>
<dbReference type="RefSeq" id="XP_002111074.1">
    <property type="nucleotide sequence ID" value="XM_002111038.1"/>
</dbReference>
<evidence type="ECO:0000313" key="10">
    <source>
        <dbReference type="EMBL" id="EDV27078.1"/>
    </source>
</evidence>
<dbReference type="HOGENOM" id="CLU_088280_0_0_1"/>
<feature type="binding site" evidence="7">
    <location>
        <position position="12"/>
    </location>
    <ligand>
        <name>Ca(2+)</name>
        <dbReference type="ChEBI" id="CHEBI:29108"/>
    </ligand>
</feature>
<comment type="cofactor">
    <cofactor evidence="8">
        <name>Zn(2+)</name>
        <dbReference type="ChEBI" id="CHEBI:29105"/>
    </cofactor>
</comment>
<evidence type="ECO:0000256" key="7">
    <source>
        <dbReference type="PIRSR" id="PIRSR608901-1"/>
    </source>
</evidence>
<dbReference type="GO" id="GO:0016811">
    <property type="term" value="F:hydrolase activity, acting on carbon-nitrogen (but not peptide) bonds, in linear amides"/>
    <property type="evidence" value="ECO:0007669"/>
    <property type="project" value="InterPro"/>
</dbReference>
<feature type="transmembrane region" description="Helical" evidence="9">
    <location>
        <begin position="89"/>
        <end position="108"/>
    </location>
</feature>